<evidence type="ECO:0000313" key="7">
    <source>
        <dbReference type="EMBL" id="MEQ3552898.1"/>
    </source>
</evidence>
<evidence type="ECO:0000256" key="3">
    <source>
        <dbReference type="ARBA" id="ARBA00022630"/>
    </source>
</evidence>
<dbReference type="InterPro" id="IPR006094">
    <property type="entry name" value="Oxid_FAD_bind_N"/>
</dbReference>
<comment type="caution">
    <text evidence="7">The sequence shown here is derived from an EMBL/GenBank/DDBJ whole genome shotgun (WGS) entry which is preliminary data.</text>
</comment>
<feature type="domain" description="FAD-binding PCMH-type" evidence="6">
    <location>
        <begin position="45"/>
        <end position="215"/>
    </location>
</feature>
<keyword evidence="4" id="KW-0274">FAD</keyword>
<comment type="cofactor">
    <cofactor evidence="1">
        <name>FAD</name>
        <dbReference type="ChEBI" id="CHEBI:57692"/>
    </cofactor>
</comment>
<name>A0ABV1KG81_9PSEU</name>
<accession>A0ABV1KG81</accession>
<dbReference type="Pfam" id="PF08031">
    <property type="entry name" value="BBE"/>
    <property type="match status" value="1"/>
</dbReference>
<comment type="similarity">
    <text evidence="2">Belongs to the oxygen-dependent FAD-linked oxidoreductase family.</text>
</comment>
<dbReference type="InterPro" id="IPR050416">
    <property type="entry name" value="FAD-linked_Oxidoreductase"/>
</dbReference>
<dbReference type="InterPro" id="IPR016166">
    <property type="entry name" value="FAD-bd_PCMH"/>
</dbReference>
<evidence type="ECO:0000256" key="5">
    <source>
        <dbReference type="ARBA" id="ARBA00023002"/>
    </source>
</evidence>
<keyword evidence="3" id="KW-0285">Flavoprotein</keyword>
<dbReference type="Gene3D" id="3.30.43.10">
    <property type="entry name" value="Uridine Diphospho-n-acetylenolpyruvylglucosamine Reductase, domain 2"/>
    <property type="match status" value="1"/>
</dbReference>
<evidence type="ECO:0000259" key="6">
    <source>
        <dbReference type="PROSITE" id="PS51387"/>
    </source>
</evidence>
<dbReference type="Gene3D" id="3.30.465.10">
    <property type="match status" value="1"/>
</dbReference>
<dbReference type="EMBL" id="JBEDNQ010000009">
    <property type="protein sequence ID" value="MEQ3552898.1"/>
    <property type="molecule type" value="Genomic_DNA"/>
</dbReference>
<keyword evidence="8" id="KW-1185">Reference proteome</keyword>
<dbReference type="PROSITE" id="PS00862">
    <property type="entry name" value="OX2_COVAL_FAD"/>
    <property type="match status" value="1"/>
</dbReference>
<organism evidence="7 8">
    <name type="scientific">Pseudonocardia nematodicida</name>
    <dbReference type="NCBI Taxonomy" id="1206997"/>
    <lineage>
        <taxon>Bacteria</taxon>
        <taxon>Bacillati</taxon>
        <taxon>Actinomycetota</taxon>
        <taxon>Actinomycetes</taxon>
        <taxon>Pseudonocardiales</taxon>
        <taxon>Pseudonocardiaceae</taxon>
        <taxon>Pseudonocardia</taxon>
    </lineage>
</organism>
<dbReference type="SUPFAM" id="SSF56176">
    <property type="entry name" value="FAD-binding/transporter-associated domain-like"/>
    <property type="match status" value="1"/>
</dbReference>
<evidence type="ECO:0000256" key="2">
    <source>
        <dbReference type="ARBA" id="ARBA00005466"/>
    </source>
</evidence>
<dbReference type="InterPro" id="IPR006093">
    <property type="entry name" value="Oxy_OxRdtase_FAD_BS"/>
</dbReference>
<evidence type="ECO:0000256" key="4">
    <source>
        <dbReference type="ARBA" id="ARBA00022827"/>
    </source>
</evidence>
<evidence type="ECO:0000256" key="1">
    <source>
        <dbReference type="ARBA" id="ARBA00001974"/>
    </source>
</evidence>
<dbReference type="InterPro" id="IPR036318">
    <property type="entry name" value="FAD-bd_PCMH-like_sf"/>
</dbReference>
<dbReference type="InterPro" id="IPR012951">
    <property type="entry name" value="BBE"/>
</dbReference>
<dbReference type="PANTHER" id="PTHR42973">
    <property type="entry name" value="BINDING OXIDOREDUCTASE, PUTATIVE (AFU_ORTHOLOGUE AFUA_1G17690)-RELATED"/>
    <property type="match status" value="1"/>
</dbReference>
<protein>
    <submittedName>
        <fullName evidence="7">FAD-binding oxidoreductase</fullName>
    </submittedName>
</protein>
<dbReference type="Gene3D" id="3.40.462.20">
    <property type="match status" value="1"/>
</dbReference>
<dbReference type="InterPro" id="IPR016167">
    <property type="entry name" value="FAD-bd_PCMH_sub1"/>
</dbReference>
<evidence type="ECO:0000313" key="8">
    <source>
        <dbReference type="Proteomes" id="UP001494902"/>
    </source>
</evidence>
<dbReference type="Proteomes" id="UP001494902">
    <property type="component" value="Unassembled WGS sequence"/>
</dbReference>
<dbReference type="PANTHER" id="PTHR42973:SF39">
    <property type="entry name" value="FAD-BINDING PCMH-TYPE DOMAIN-CONTAINING PROTEIN"/>
    <property type="match status" value="1"/>
</dbReference>
<sequence length="463" mass="47875">MTSRVDTDRTTEPLLADLRAAIPAERVLRSGPAYDASVRQFNDAIRTRPAVVVRCAATADVQAAVRAARRSDVPLSVRGGGHDFWGRGLREGGVVVDLTGMREVRVDGAARVAEIGGGALSSDLVGAAEELDLTAVTGTAGSVGVLGLALGGGYGPLIGRHGTAADNLLGADVVLADGSRTVTDAEHEPDLLWALRGGGGNLGVVTSARLRLHPGATVVAGTVLYPLAQAGDVLRALDDALHPAPDELSVDVGFVTAPDGSPAVLVSPTWSGDPAVGLADDGPVHALARLSTPLMAEIGPVPRSVTLDAVDALYPFGRRGAIRTRTVAGWTDPLVDVLEESARSVTSPYSAILLHPFHGAATRVPVGDTAFAARAPHLMIEVVALWESDDLDDDRHLAWADRAHAALAPLSVPGGYVNVLGPEHVDQVDAAYGPNTERLLAVKAAYDPDSVFTATPLPGRAVR</sequence>
<dbReference type="InterPro" id="IPR016169">
    <property type="entry name" value="FAD-bd_PCMH_sub2"/>
</dbReference>
<reference evidence="7 8" key="1">
    <citation type="submission" date="2024-03" db="EMBL/GenBank/DDBJ databases">
        <title>Draft genome sequence of Pseudonocardia nematodicida JCM 31783.</title>
        <authorList>
            <person name="Butdee W."/>
            <person name="Duangmal K."/>
        </authorList>
    </citation>
    <scope>NUCLEOTIDE SEQUENCE [LARGE SCALE GENOMIC DNA]</scope>
    <source>
        <strain evidence="7 8">JCM 31783</strain>
    </source>
</reference>
<dbReference type="Pfam" id="PF01565">
    <property type="entry name" value="FAD_binding_4"/>
    <property type="match status" value="1"/>
</dbReference>
<gene>
    <name evidence="7" type="ORF">WIS52_20720</name>
</gene>
<keyword evidence="5" id="KW-0560">Oxidoreductase</keyword>
<dbReference type="RefSeq" id="WP_349299973.1">
    <property type="nucleotide sequence ID" value="NZ_JBEDNQ010000009.1"/>
</dbReference>
<proteinExistence type="inferred from homology"/>
<dbReference type="PROSITE" id="PS51387">
    <property type="entry name" value="FAD_PCMH"/>
    <property type="match status" value="1"/>
</dbReference>